<accession>A0AAV4RHQ9</accession>
<dbReference type="EMBL" id="BPLQ01006056">
    <property type="protein sequence ID" value="GIY19677.1"/>
    <property type="molecule type" value="Genomic_DNA"/>
</dbReference>
<sequence length="87" mass="9494">MSQNKRVLAVPAGSDHGSVRFPVSGRSSASAWNAGKTGEPPKYLKDRSAAHKAARREGRERGRPQTVAQHFNQFQCHLKRGLLDGGK</sequence>
<name>A0AAV4RHQ9_9ARAC</name>
<feature type="region of interest" description="Disordered" evidence="1">
    <location>
        <begin position="1"/>
        <end position="66"/>
    </location>
</feature>
<comment type="caution">
    <text evidence="2">The sequence shown here is derived from an EMBL/GenBank/DDBJ whole genome shotgun (WGS) entry which is preliminary data.</text>
</comment>
<organism evidence="2 3">
    <name type="scientific">Caerostris darwini</name>
    <dbReference type="NCBI Taxonomy" id="1538125"/>
    <lineage>
        <taxon>Eukaryota</taxon>
        <taxon>Metazoa</taxon>
        <taxon>Ecdysozoa</taxon>
        <taxon>Arthropoda</taxon>
        <taxon>Chelicerata</taxon>
        <taxon>Arachnida</taxon>
        <taxon>Araneae</taxon>
        <taxon>Araneomorphae</taxon>
        <taxon>Entelegynae</taxon>
        <taxon>Araneoidea</taxon>
        <taxon>Araneidae</taxon>
        <taxon>Caerostris</taxon>
    </lineage>
</organism>
<reference evidence="2 3" key="1">
    <citation type="submission" date="2021-06" db="EMBL/GenBank/DDBJ databases">
        <title>Caerostris darwini draft genome.</title>
        <authorList>
            <person name="Kono N."/>
            <person name="Arakawa K."/>
        </authorList>
    </citation>
    <scope>NUCLEOTIDE SEQUENCE [LARGE SCALE GENOMIC DNA]</scope>
</reference>
<proteinExistence type="predicted"/>
<evidence type="ECO:0000313" key="2">
    <source>
        <dbReference type="EMBL" id="GIY19677.1"/>
    </source>
</evidence>
<evidence type="ECO:0000256" key="1">
    <source>
        <dbReference type="SAM" id="MobiDB-lite"/>
    </source>
</evidence>
<evidence type="ECO:0000313" key="3">
    <source>
        <dbReference type="Proteomes" id="UP001054837"/>
    </source>
</evidence>
<dbReference type="Proteomes" id="UP001054837">
    <property type="component" value="Unassembled WGS sequence"/>
</dbReference>
<dbReference type="AlphaFoldDB" id="A0AAV4RHQ9"/>
<gene>
    <name evidence="2" type="ORF">CDAR_274551</name>
</gene>
<feature type="compositionally biased region" description="Basic and acidic residues" evidence="1">
    <location>
        <begin position="42"/>
        <end position="63"/>
    </location>
</feature>
<protein>
    <submittedName>
        <fullName evidence="2">Uncharacterized protein</fullName>
    </submittedName>
</protein>
<keyword evidence="3" id="KW-1185">Reference proteome</keyword>